<organism evidence="2 3">
    <name type="scientific">Pleurodeles waltl</name>
    <name type="common">Iberian ribbed newt</name>
    <dbReference type="NCBI Taxonomy" id="8319"/>
    <lineage>
        <taxon>Eukaryota</taxon>
        <taxon>Metazoa</taxon>
        <taxon>Chordata</taxon>
        <taxon>Craniata</taxon>
        <taxon>Vertebrata</taxon>
        <taxon>Euteleostomi</taxon>
        <taxon>Amphibia</taxon>
        <taxon>Batrachia</taxon>
        <taxon>Caudata</taxon>
        <taxon>Salamandroidea</taxon>
        <taxon>Salamandridae</taxon>
        <taxon>Pleurodelinae</taxon>
        <taxon>Pleurodeles</taxon>
    </lineage>
</organism>
<dbReference type="Proteomes" id="UP001066276">
    <property type="component" value="Chromosome 5"/>
</dbReference>
<gene>
    <name evidence="2" type="ORF">NDU88_004465</name>
</gene>
<evidence type="ECO:0000313" key="2">
    <source>
        <dbReference type="EMBL" id="KAJ1151685.1"/>
    </source>
</evidence>
<comment type="caution">
    <text evidence="2">The sequence shown here is derived from an EMBL/GenBank/DDBJ whole genome shotgun (WGS) entry which is preliminary data.</text>
</comment>
<accession>A0AAV7RLN2</accession>
<proteinExistence type="predicted"/>
<name>A0AAV7RLN2_PLEWA</name>
<protein>
    <submittedName>
        <fullName evidence="2">Uncharacterized protein</fullName>
    </submittedName>
</protein>
<dbReference type="AlphaFoldDB" id="A0AAV7RLN2"/>
<sequence length="131" mass="14827">MAKLCEPISGELKVVRMRAYFINLGGVVQLSVLSVSFRALEEKERKIKQRVSAYILLNTETVHEFKLAWPGKTVSSGACEPRSPGKREEKRPAPIRDSGEEQQWGSPARPRCSCEFIYTEIWLRAAAMEQS</sequence>
<reference evidence="2" key="1">
    <citation type="journal article" date="2022" name="bioRxiv">
        <title>Sequencing and chromosome-scale assembly of the giantPleurodeles waltlgenome.</title>
        <authorList>
            <person name="Brown T."/>
            <person name="Elewa A."/>
            <person name="Iarovenko S."/>
            <person name="Subramanian E."/>
            <person name="Araus A.J."/>
            <person name="Petzold A."/>
            <person name="Susuki M."/>
            <person name="Suzuki K.-i.T."/>
            <person name="Hayashi T."/>
            <person name="Toyoda A."/>
            <person name="Oliveira C."/>
            <person name="Osipova E."/>
            <person name="Leigh N.D."/>
            <person name="Simon A."/>
            <person name="Yun M.H."/>
        </authorList>
    </citation>
    <scope>NUCLEOTIDE SEQUENCE</scope>
    <source>
        <strain evidence="2">20211129_DDA</strain>
        <tissue evidence="2">Liver</tissue>
    </source>
</reference>
<feature type="compositionally biased region" description="Basic and acidic residues" evidence="1">
    <location>
        <begin position="83"/>
        <end position="99"/>
    </location>
</feature>
<keyword evidence="3" id="KW-1185">Reference proteome</keyword>
<evidence type="ECO:0000256" key="1">
    <source>
        <dbReference type="SAM" id="MobiDB-lite"/>
    </source>
</evidence>
<dbReference type="EMBL" id="JANPWB010000009">
    <property type="protein sequence ID" value="KAJ1151685.1"/>
    <property type="molecule type" value="Genomic_DNA"/>
</dbReference>
<evidence type="ECO:0000313" key="3">
    <source>
        <dbReference type="Proteomes" id="UP001066276"/>
    </source>
</evidence>
<feature type="region of interest" description="Disordered" evidence="1">
    <location>
        <begin position="72"/>
        <end position="109"/>
    </location>
</feature>